<comment type="caution">
    <text evidence="2">The sequence shown here is derived from an EMBL/GenBank/DDBJ whole genome shotgun (WGS) entry which is preliminary data.</text>
</comment>
<proteinExistence type="predicted"/>
<dbReference type="EMBL" id="BOMI01000084">
    <property type="protein sequence ID" value="GID75753.1"/>
    <property type="molecule type" value="Genomic_DNA"/>
</dbReference>
<organism evidence="2 3">
    <name type="scientific">Paractinoplanes deccanensis</name>
    <dbReference type="NCBI Taxonomy" id="113561"/>
    <lineage>
        <taxon>Bacteria</taxon>
        <taxon>Bacillati</taxon>
        <taxon>Actinomycetota</taxon>
        <taxon>Actinomycetes</taxon>
        <taxon>Micromonosporales</taxon>
        <taxon>Micromonosporaceae</taxon>
        <taxon>Paractinoplanes</taxon>
    </lineage>
</organism>
<keyword evidence="3" id="KW-1185">Reference proteome</keyword>
<evidence type="ECO:0000256" key="1">
    <source>
        <dbReference type="SAM" id="Phobius"/>
    </source>
</evidence>
<dbReference type="Pfam" id="PF14019">
    <property type="entry name" value="DUF4235"/>
    <property type="match status" value="1"/>
</dbReference>
<keyword evidence="1" id="KW-1133">Transmembrane helix</keyword>
<evidence type="ECO:0000313" key="3">
    <source>
        <dbReference type="Proteomes" id="UP000609879"/>
    </source>
</evidence>
<dbReference type="RefSeq" id="WP_203766706.1">
    <property type="nucleotide sequence ID" value="NZ_BAAABO010000046.1"/>
</dbReference>
<evidence type="ECO:0000313" key="2">
    <source>
        <dbReference type="EMBL" id="GID75753.1"/>
    </source>
</evidence>
<dbReference type="Proteomes" id="UP000609879">
    <property type="component" value="Unassembled WGS sequence"/>
</dbReference>
<keyword evidence="1" id="KW-0812">Transmembrane</keyword>
<sequence length="91" mass="9225">MSGGKVGKLAYKPVGILLGIGAGAVAGFVFKEVWKLASGDDDAPNATDEDRGWGEILAAAALQGAIFALVKAAVDRGGATGVRKLTGQWPK</sequence>
<feature type="transmembrane region" description="Helical" evidence="1">
    <location>
        <begin position="56"/>
        <end position="74"/>
    </location>
</feature>
<accession>A0ABQ3Y6Z4</accession>
<gene>
    <name evidence="2" type="ORF">Ade02nite_43940</name>
</gene>
<name>A0ABQ3Y6Z4_9ACTN</name>
<protein>
    <submittedName>
        <fullName evidence="2">Membrane protein</fullName>
    </submittedName>
</protein>
<feature type="transmembrane region" description="Helical" evidence="1">
    <location>
        <begin position="9"/>
        <end position="30"/>
    </location>
</feature>
<keyword evidence="1" id="KW-0472">Membrane</keyword>
<reference evidence="2 3" key="1">
    <citation type="submission" date="2021-01" db="EMBL/GenBank/DDBJ databases">
        <title>Whole genome shotgun sequence of Actinoplanes deccanensis NBRC 13994.</title>
        <authorList>
            <person name="Komaki H."/>
            <person name="Tamura T."/>
        </authorList>
    </citation>
    <scope>NUCLEOTIDE SEQUENCE [LARGE SCALE GENOMIC DNA]</scope>
    <source>
        <strain evidence="2 3">NBRC 13994</strain>
    </source>
</reference>
<dbReference type="InterPro" id="IPR025329">
    <property type="entry name" value="DUF4235"/>
</dbReference>